<organism evidence="2 3">
    <name type="scientific">Hymenoscyphus albidus</name>
    <dbReference type="NCBI Taxonomy" id="595503"/>
    <lineage>
        <taxon>Eukaryota</taxon>
        <taxon>Fungi</taxon>
        <taxon>Dikarya</taxon>
        <taxon>Ascomycota</taxon>
        <taxon>Pezizomycotina</taxon>
        <taxon>Leotiomycetes</taxon>
        <taxon>Helotiales</taxon>
        <taxon>Helotiaceae</taxon>
        <taxon>Hymenoscyphus</taxon>
    </lineage>
</organism>
<sequence>MDKKTKNVFQLDTPFTTTKWPEISPKDQDHILELLCSLISPIGKHRTNNTPAKSKGKRAKRSRKEAKDDKDHLQPDNSVPPPEISSFISIGLRAITRRLESSSKVSKPNGDQENGSVNDATTEPPEPKSKISKPSADNKEETKPLHFSAIFVLRNAHEKLNHDHLPQLVATSSLAHPHLPATRLVQLPESYGPRICNALVLPRVNFIALHDGAPHAGQLVYFVRMHVAKIVMPWLEEVKSAEYLPVKINTIETTTGPPKEKKDEKKWKKNVFREILVGETEKMGEVCEA</sequence>
<dbReference type="EMBL" id="CAJVRM010000296">
    <property type="protein sequence ID" value="CAG8979170.1"/>
    <property type="molecule type" value="Genomic_DNA"/>
</dbReference>
<dbReference type="InterPro" id="IPR013241">
    <property type="entry name" value="RNase_P_Pop3"/>
</dbReference>
<dbReference type="GO" id="GO:0008033">
    <property type="term" value="P:tRNA processing"/>
    <property type="evidence" value="ECO:0007669"/>
    <property type="project" value="InterPro"/>
</dbReference>
<dbReference type="GO" id="GO:0004526">
    <property type="term" value="F:ribonuclease P activity"/>
    <property type="evidence" value="ECO:0007669"/>
    <property type="project" value="TreeGrafter"/>
</dbReference>
<dbReference type="Proteomes" id="UP000701801">
    <property type="component" value="Unassembled WGS sequence"/>
</dbReference>
<dbReference type="GO" id="GO:0000172">
    <property type="term" value="C:ribonuclease MRP complex"/>
    <property type="evidence" value="ECO:0007669"/>
    <property type="project" value="TreeGrafter"/>
</dbReference>
<proteinExistence type="predicted"/>
<dbReference type="PANTHER" id="PTHR28272">
    <property type="entry name" value="RIBONUCLEASES P/MRP PROTEIN SUBUNIT POP3"/>
    <property type="match status" value="1"/>
</dbReference>
<dbReference type="GO" id="GO:0034965">
    <property type="term" value="P:intronic box C/D snoRNA processing"/>
    <property type="evidence" value="ECO:0007669"/>
    <property type="project" value="TreeGrafter"/>
</dbReference>
<feature type="compositionally biased region" description="Polar residues" evidence="1">
    <location>
        <begin position="102"/>
        <end position="121"/>
    </location>
</feature>
<dbReference type="GO" id="GO:0005655">
    <property type="term" value="C:nucleolar ribonuclease P complex"/>
    <property type="evidence" value="ECO:0007669"/>
    <property type="project" value="TreeGrafter"/>
</dbReference>
<dbReference type="GO" id="GO:0005829">
    <property type="term" value="C:cytosol"/>
    <property type="evidence" value="ECO:0007669"/>
    <property type="project" value="TreeGrafter"/>
</dbReference>
<keyword evidence="3" id="KW-1185">Reference proteome</keyword>
<dbReference type="OrthoDB" id="20109at2759"/>
<feature type="compositionally biased region" description="Basic and acidic residues" evidence="1">
    <location>
        <begin position="65"/>
        <end position="74"/>
    </location>
</feature>
<comment type="caution">
    <text evidence="2">The sequence shown here is derived from an EMBL/GenBank/DDBJ whole genome shotgun (WGS) entry which is preliminary data.</text>
</comment>
<feature type="compositionally biased region" description="Basic residues" evidence="1">
    <location>
        <begin position="54"/>
        <end position="64"/>
    </location>
</feature>
<dbReference type="GO" id="GO:0006364">
    <property type="term" value="P:rRNA processing"/>
    <property type="evidence" value="ECO:0007669"/>
    <property type="project" value="InterPro"/>
</dbReference>
<dbReference type="AlphaFoldDB" id="A0A9N9Q4A0"/>
<feature type="region of interest" description="Disordered" evidence="1">
    <location>
        <begin position="100"/>
        <end position="141"/>
    </location>
</feature>
<reference evidence="2" key="1">
    <citation type="submission" date="2021-07" db="EMBL/GenBank/DDBJ databases">
        <authorList>
            <person name="Durling M."/>
        </authorList>
    </citation>
    <scope>NUCLEOTIDE SEQUENCE</scope>
</reference>
<gene>
    <name evidence="2" type="ORF">HYALB_00000305</name>
</gene>
<protein>
    <submittedName>
        <fullName evidence="2">Uncharacterized protein</fullName>
    </submittedName>
</protein>
<name>A0A9N9Q4A0_9HELO</name>
<evidence type="ECO:0000256" key="1">
    <source>
        <dbReference type="SAM" id="MobiDB-lite"/>
    </source>
</evidence>
<evidence type="ECO:0000313" key="2">
    <source>
        <dbReference type="EMBL" id="CAG8979170.1"/>
    </source>
</evidence>
<dbReference type="PANTHER" id="PTHR28272:SF1">
    <property type="entry name" value="RIBONUCLEASES P_MRP PROTEIN SUBUNIT POP3"/>
    <property type="match status" value="1"/>
</dbReference>
<accession>A0A9N9Q4A0</accession>
<evidence type="ECO:0000313" key="3">
    <source>
        <dbReference type="Proteomes" id="UP000701801"/>
    </source>
</evidence>
<dbReference type="Pfam" id="PF08228">
    <property type="entry name" value="RNase_P_pop3"/>
    <property type="match status" value="1"/>
</dbReference>
<dbReference type="GO" id="GO:0000171">
    <property type="term" value="F:ribonuclease MRP activity"/>
    <property type="evidence" value="ECO:0007669"/>
    <property type="project" value="TreeGrafter"/>
</dbReference>
<feature type="region of interest" description="Disordered" evidence="1">
    <location>
        <begin position="39"/>
        <end position="85"/>
    </location>
</feature>